<evidence type="ECO:0000256" key="1">
    <source>
        <dbReference type="SAM" id="MobiDB-lite"/>
    </source>
</evidence>
<reference evidence="2" key="1">
    <citation type="journal article" date="2019" name="BMC Genomics">
        <title>An insight into the sialotranscriptome and virome of Amazonian anophelines.</title>
        <authorList>
            <person name="Scarpassa V.M."/>
            <person name="Debat H.J."/>
            <person name="Alencar R.B."/>
            <person name="Saraiva J.F."/>
            <person name="Calvo E."/>
            <person name="Arca B."/>
            <person name="Ribeiro J.M."/>
        </authorList>
    </citation>
    <scope>NUCLEOTIDE SEQUENCE</scope>
    <source>
        <strain evidence="2">MAC</strain>
    </source>
</reference>
<name>A0A481XUI0_9MONO</name>
<evidence type="ECO:0000313" key="2">
    <source>
        <dbReference type="EMBL" id="QBK47201.1"/>
    </source>
</evidence>
<feature type="compositionally biased region" description="Polar residues" evidence="1">
    <location>
        <begin position="251"/>
        <end position="261"/>
    </location>
</feature>
<sequence length="457" mass="51940">MGPLEHKQVKKIPAKPLTNKHYSDLKHIPITIEGAVFPKERETDEEYIVKLWIYAYAIRKLKKDGPHPNICTFLHKIKFVPEYKPAPLDDIKAYISGFLARGNHLVAAFFGDVADEKVPFLTALKRQGDKLFKGHTVDWKKFCEPTDAEFKEWFKEEDGTVAACIYQFKTTTEMAEAGMIGRFTAESDLLDYNNQTFIDPMGDDILNDTEEEDSSGTINLEKDDQQKEDLAPAQKIYPPLESANYDEAPCSSKSAPKSNIRQAKRDTYRQELGSGHQQPDMMYALEGYLSHVRNLIGSYSFDFFSDAVIYNFSIAKSYCVGNVLYVRPEEFRKDPAIILTELADFAMNAIKNTGYYSKKDFSPEMLDMKAIRASVDEIRKIPTMMQHKIDLVNKNTEQILQIIKSGVMAPVKQLNQALLSTVLPVDKPLRDEPINTQSVYSIDVPSSVVFYDEPYTG</sequence>
<protein>
    <submittedName>
        <fullName evidence="2">Putative glycoprotein 1</fullName>
    </submittedName>
</protein>
<proteinExistence type="predicted"/>
<accession>A0A481XUI0</accession>
<feature type="region of interest" description="Disordered" evidence="1">
    <location>
        <begin position="242"/>
        <end position="263"/>
    </location>
</feature>
<organism evidence="2">
    <name type="scientific">Anopheles darlingi virus</name>
    <dbReference type="NCBI Taxonomy" id="2546224"/>
    <lineage>
        <taxon>Viruses</taxon>
        <taxon>Riboviria</taxon>
        <taxon>Orthornavirae</taxon>
        <taxon>Negarnaviricota</taxon>
        <taxon>Haploviricotina</taxon>
        <taxon>Monjiviricetes</taxon>
        <taxon>Mononegavirales</taxon>
        <taxon>Xinmoviridae</taxon>
        <taxon>Madalivirus</taxon>
        <taxon>Madalivirus amazonaense</taxon>
    </lineage>
</organism>
<dbReference type="EMBL" id="MH822963">
    <property type="protein sequence ID" value="QBK47201.1"/>
    <property type="molecule type" value="Viral_cRNA"/>
</dbReference>